<protein>
    <submittedName>
        <fullName evidence="1">Uncharacterized protein</fullName>
    </submittedName>
</protein>
<evidence type="ECO:0000313" key="1">
    <source>
        <dbReference type="EMBL" id="EGD48854.1"/>
    </source>
</evidence>
<name>F1T8M2_9FIRM</name>
<keyword evidence="2" id="KW-1185">Reference proteome</keyword>
<reference evidence="1" key="1">
    <citation type="submission" date="2009-07" db="EMBL/GenBank/DDBJ databases">
        <authorList>
            <consortium name="US DOE Joint Genome Institute (JGI-PGF)"/>
            <person name="Lucas S."/>
            <person name="Copeland A."/>
            <person name="Lapidus A."/>
            <person name="Glavina del Rio T."/>
            <person name="Tice H."/>
            <person name="Bruce D."/>
            <person name="Goodwin L."/>
            <person name="Pitluck S."/>
            <person name="Larimer F."/>
            <person name="Land M.L."/>
            <person name="Mouttaki H."/>
            <person name="He Z."/>
            <person name="Zhou J."/>
            <person name="Hemme C.L."/>
        </authorList>
    </citation>
    <scope>NUCLEOTIDE SEQUENCE [LARGE SCALE GENOMIC DNA]</scope>
    <source>
        <strain evidence="1">DSM 2782</strain>
    </source>
</reference>
<accession>F1T8M2</accession>
<gene>
    <name evidence="1" type="ORF">Cpap_3280</name>
</gene>
<proteinExistence type="predicted"/>
<dbReference type="AlphaFoldDB" id="F1T8M2"/>
<reference evidence="1" key="2">
    <citation type="submission" date="2011-01" db="EMBL/GenBank/DDBJ databases">
        <title>The Non-contiguous Finished genome of Clostridium papyrosolvens.</title>
        <authorList>
            <person name="Lucas S."/>
            <person name="Copeland A."/>
            <person name="Lapidus A."/>
            <person name="Cheng J.-F."/>
            <person name="Goodwin L."/>
            <person name="Pitluck S."/>
            <person name="Misra M."/>
            <person name="Chertkov O."/>
            <person name="Detter J.C."/>
            <person name="Han C."/>
            <person name="Tapia R."/>
            <person name="Land M."/>
            <person name="Hauser L."/>
            <person name="Kyrpides N."/>
            <person name="Ivanova N."/>
            <person name="Pagani I."/>
            <person name="Mouttaki H."/>
            <person name="He Z."/>
            <person name="Zhou J."/>
            <person name="Hemme C.L."/>
            <person name="Woyke T."/>
        </authorList>
    </citation>
    <scope>NUCLEOTIDE SEQUENCE [LARGE SCALE GENOMIC DNA]</scope>
    <source>
        <strain evidence="1">DSM 2782</strain>
    </source>
</reference>
<sequence length="96" mass="11687">MTFSTVLPYYHATCIFYNKFEKYSILSVFLQLKADFTLKLVITVRNRHKARCKELHNWEAFYTLLFIELQYSKVYWETTILPLKNQILEMEWGMSF</sequence>
<dbReference type="EMBL" id="ACXX02000002">
    <property type="protein sequence ID" value="EGD48854.1"/>
    <property type="molecule type" value="Genomic_DNA"/>
</dbReference>
<comment type="caution">
    <text evidence="1">The sequence shown here is derived from an EMBL/GenBank/DDBJ whole genome shotgun (WGS) entry which is preliminary data.</text>
</comment>
<organism evidence="1 2">
    <name type="scientific">Ruminiclostridium papyrosolvens DSM 2782</name>
    <dbReference type="NCBI Taxonomy" id="588581"/>
    <lineage>
        <taxon>Bacteria</taxon>
        <taxon>Bacillati</taxon>
        <taxon>Bacillota</taxon>
        <taxon>Clostridia</taxon>
        <taxon>Eubacteriales</taxon>
        <taxon>Oscillospiraceae</taxon>
        <taxon>Ruminiclostridium</taxon>
    </lineage>
</organism>
<evidence type="ECO:0000313" key="2">
    <source>
        <dbReference type="Proteomes" id="UP000003860"/>
    </source>
</evidence>
<dbReference type="Proteomes" id="UP000003860">
    <property type="component" value="Unassembled WGS sequence"/>
</dbReference>